<name>A0A1H2TY43_ACIFE</name>
<feature type="transmembrane region" description="Helical" evidence="1">
    <location>
        <begin position="12"/>
        <end position="34"/>
    </location>
</feature>
<protein>
    <submittedName>
        <fullName evidence="2">Cytochrome c-type biogenesis protein</fullName>
    </submittedName>
</protein>
<dbReference type="AlphaFoldDB" id="A0A1H2TY43"/>
<keyword evidence="1" id="KW-0812">Transmembrane</keyword>
<reference evidence="2 3" key="1">
    <citation type="submission" date="2016-10" db="EMBL/GenBank/DDBJ databases">
        <authorList>
            <person name="Varghese N."/>
            <person name="Submissions S."/>
        </authorList>
    </citation>
    <scope>NUCLEOTIDE SEQUENCE [LARGE SCALE GENOMIC DNA]</scope>
    <source>
        <strain evidence="2 3">WCC6</strain>
    </source>
</reference>
<feature type="transmembrane region" description="Helical" evidence="1">
    <location>
        <begin position="54"/>
        <end position="79"/>
    </location>
</feature>
<comment type="caution">
    <text evidence="2">The sequence shown here is derived from an EMBL/GenBank/DDBJ whole genome shotgun (WGS) entry which is preliminary data.</text>
</comment>
<evidence type="ECO:0000256" key="1">
    <source>
        <dbReference type="SAM" id="Phobius"/>
    </source>
</evidence>
<evidence type="ECO:0000313" key="2">
    <source>
        <dbReference type="EMBL" id="SDW48678.1"/>
    </source>
</evidence>
<keyword evidence="1" id="KW-1133">Transmembrane helix</keyword>
<dbReference type="Proteomes" id="UP000182379">
    <property type="component" value="Unassembled WGS sequence"/>
</dbReference>
<organism evidence="2 3">
    <name type="scientific">Acidaminococcus fermentans</name>
    <dbReference type="NCBI Taxonomy" id="905"/>
    <lineage>
        <taxon>Bacteria</taxon>
        <taxon>Bacillati</taxon>
        <taxon>Bacillota</taxon>
        <taxon>Negativicutes</taxon>
        <taxon>Acidaminococcales</taxon>
        <taxon>Acidaminococcaceae</taxon>
        <taxon>Acidaminococcus</taxon>
    </lineage>
</organism>
<evidence type="ECO:0000313" key="3">
    <source>
        <dbReference type="Proteomes" id="UP000182379"/>
    </source>
</evidence>
<keyword evidence="1" id="KW-0472">Membrane</keyword>
<gene>
    <name evidence="2" type="ORF">SAMN05216495_10238</name>
</gene>
<dbReference type="EMBL" id="FNOP01000002">
    <property type="protein sequence ID" value="SDW48678.1"/>
    <property type="molecule type" value="Genomic_DNA"/>
</dbReference>
<proteinExistence type="predicted"/>
<accession>A0A1H2TY43</accession>
<sequence>MAAGSRQTVQEGVFLLLAYALGFCVPFLLAALFWEKIGPHLRRHYAWLPRIQKILGLFLVLFGLLMISGMALRVMAVLAG</sequence>